<evidence type="ECO:0000313" key="2">
    <source>
        <dbReference type="EMBL" id="KAG6369552.1"/>
    </source>
</evidence>
<proteinExistence type="predicted"/>
<dbReference type="SUPFAM" id="SSF56059">
    <property type="entry name" value="Glutathione synthetase ATP-binding domain-like"/>
    <property type="match status" value="1"/>
</dbReference>
<dbReference type="EMBL" id="JAGFBS010000075">
    <property type="protein sequence ID" value="KAG6369552.1"/>
    <property type="molecule type" value="Genomic_DNA"/>
</dbReference>
<dbReference type="Proteomes" id="UP000683000">
    <property type="component" value="Unassembled WGS sequence"/>
</dbReference>
<keyword evidence="3" id="KW-1185">Reference proteome</keyword>
<name>A0A8I2YCV5_9AGAM</name>
<dbReference type="AlphaFoldDB" id="A0A8I2YCV5"/>
<comment type="caution">
    <text evidence="2">The sequence shown here is derived from an EMBL/GenBank/DDBJ whole genome shotgun (WGS) entry which is preliminary data.</text>
</comment>
<reference evidence="2" key="1">
    <citation type="submission" date="2021-03" db="EMBL/GenBank/DDBJ databases">
        <title>Evolutionary innovations through gain and loss of genes in the ectomycorrhizal Boletales.</title>
        <authorList>
            <person name="Wu G."/>
            <person name="Miyauchi S."/>
            <person name="Morin E."/>
            <person name="Yang Z.-L."/>
            <person name="Xu J."/>
            <person name="Martin F.M."/>
        </authorList>
    </citation>
    <scope>NUCLEOTIDE SEQUENCE</scope>
    <source>
        <strain evidence="2">BR01</strain>
    </source>
</reference>
<protein>
    <submittedName>
        <fullName evidence="2">Uncharacterized protein</fullName>
    </submittedName>
</protein>
<organism evidence="2 3">
    <name type="scientific">Boletus reticuloceps</name>
    <dbReference type="NCBI Taxonomy" id="495285"/>
    <lineage>
        <taxon>Eukaryota</taxon>
        <taxon>Fungi</taxon>
        <taxon>Dikarya</taxon>
        <taxon>Basidiomycota</taxon>
        <taxon>Agaricomycotina</taxon>
        <taxon>Agaricomycetes</taxon>
        <taxon>Agaricomycetidae</taxon>
        <taxon>Boletales</taxon>
        <taxon>Boletineae</taxon>
        <taxon>Boletaceae</taxon>
        <taxon>Boletoideae</taxon>
        <taxon>Boletus</taxon>
    </lineage>
</organism>
<feature type="region of interest" description="Disordered" evidence="1">
    <location>
        <begin position="1"/>
        <end position="23"/>
    </location>
</feature>
<dbReference type="OrthoDB" id="3270899at2759"/>
<accession>A0A8I2YCV5</accession>
<gene>
    <name evidence="2" type="ORF">JVT61DRAFT_14253</name>
</gene>
<evidence type="ECO:0000313" key="3">
    <source>
        <dbReference type="Proteomes" id="UP000683000"/>
    </source>
</evidence>
<evidence type="ECO:0000256" key="1">
    <source>
        <dbReference type="SAM" id="MobiDB-lite"/>
    </source>
</evidence>
<sequence>MEIDPDLQGSVESSHDPIPTVVAGPSGIRPSLYAASNTSASTSTTSFGIRDPWRVTPDFAPSVGSSSGRSVHRSDTWYPAVPSESRKFEILYIPDPSRAMMKKEAALNLGWTNRDITPAHFESIKHLTGLVYKTGRTKDRVKVLVTEWLWILLQMDLFENSEAFDVRFMQWQDFRAIILDPTNDIEGWNMLAKVDCIIGGIDYSVDHSGEGNSYHLNMDELARYESCVAQLASQTLFWPPIRLARQASMKWNTICHLQMIARLHGSYTPRTVRLSTGQDIPDDVVLKRSHSECAKHVILPTASRSRRTWEYLNAHTDKYEFWMAQEYVQSLDQIGEWRVFIVGGNVISVVHTYKTSDDGWKGTVTESFLTLDEIREIVEKEPTPIRPADLRRKIVNPESGAAPIRSRARDDFMGFVLTTWKHLVARETRDTGAKPSICLFCRVDVGIRIDMSGQAPPAYFVNEVERSPNTSIWLRFHDNTMGTLADTFAMVFKRWLMDIRNPYIL</sequence>